<dbReference type="EMBL" id="KL142371">
    <property type="protein sequence ID" value="KDR81145.1"/>
    <property type="molecule type" value="Genomic_DNA"/>
</dbReference>
<evidence type="ECO:0000256" key="1">
    <source>
        <dbReference type="SAM" id="MobiDB-lite"/>
    </source>
</evidence>
<reference evidence="3" key="1">
    <citation type="journal article" date="2014" name="Proc. Natl. Acad. Sci. U.S.A.">
        <title>Extensive sampling of basidiomycete genomes demonstrates inadequacy of the white-rot/brown-rot paradigm for wood decay fungi.</title>
        <authorList>
            <person name="Riley R."/>
            <person name="Salamov A.A."/>
            <person name="Brown D.W."/>
            <person name="Nagy L.G."/>
            <person name="Floudas D."/>
            <person name="Held B.W."/>
            <person name="Levasseur A."/>
            <person name="Lombard V."/>
            <person name="Morin E."/>
            <person name="Otillar R."/>
            <person name="Lindquist E.A."/>
            <person name="Sun H."/>
            <person name="LaButti K.M."/>
            <person name="Schmutz J."/>
            <person name="Jabbour D."/>
            <person name="Luo H."/>
            <person name="Baker S.E."/>
            <person name="Pisabarro A.G."/>
            <person name="Walton J.D."/>
            <person name="Blanchette R.A."/>
            <person name="Henrissat B."/>
            <person name="Martin F."/>
            <person name="Cullen D."/>
            <person name="Hibbett D.S."/>
            <person name="Grigoriev I.V."/>
        </authorList>
    </citation>
    <scope>NUCLEOTIDE SEQUENCE [LARGE SCALE GENOMIC DNA]</scope>
    <source>
        <strain evidence="3">CBS 339.88</strain>
    </source>
</reference>
<feature type="region of interest" description="Disordered" evidence="1">
    <location>
        <begin position="40"/>
        <end position="66"/>
    </location>
</feature>
<gene>
    <name evidence="2" type="ORF">GALMADRAFT_1122685</name>
</gene>
<dbReference type="Proteomes" id="UP000027222">
    <property type="component" value="Unassembled WGS sequence"/>
</dbReference>
<keyword evidence="3" id="KW-1185">Reference proteome</keyword>
<dbReference type="AlphaFoldDB" id="A0A067TD56"/>
<accession>A0A067TD56</accession>
<name>A0A067TD56_GALM3</name>
<dbReference type="OrthoDB" id="3252425at2759"/>
<proteinExistence type="predicted"/>
<organism evidence="2 3">
    <name type="scientific">Galerina marginata (strain CBS 339.88)</name>
    <dbReference type="NCBI Taxonomy" id="685588"/>
    <lineage>
        <taxon>Eukaryota</taxon>
        <taxon>Fungi</taxon>
        <taxon>Dikarya</taxon>
        <taxon>Basidiomycota</taxon>
        <taxon>Agaricomycotina</taxon>
        <taxon>Agaricomycetes</taxon>
        <taxon>Agaricomycetidae</taxon>
        <taxon>Agaricales</taxon>
        <taxon>Agaricineae</taxon>
        <taxon>Strophariaceae</taxon>
        <taxon>Galerina</taxon>
    </lineage>
</organism>
<evidence type="ECO:0000313" key="3">
    <source>
        <dbReference type="Proteomes" id="UP000027222"/>
    </source>
</evidence>
<sequence>MVEELEDLLPGFSRVNHTRCFLHVNNLVARTLVRQFDVPKAKPKPGAATDDADDDPDKELRDLAGDIDLEERQPREALLEEIGDDELGPDDDSEEWIDEMAALSQAEREGLQNTLRPVRMILVKIRKIAFKTIHSTTLLLPAWAKCLEDLNIPYRIIPRDVQTRRNSTFDMLWFAYEHQKAIDKFTGDRKKRLAAVRTEGKRLGWVKQLCDILEVLKHATLFFSRSTPNLANVIPVIRHIYIQ</sequence>
<evidence type="ECO:0008006" key="4">
    <source>
        <dbReference type="Google" id="ProtNLM"/>
    </source>
</evidence>
<dbReference type="STRING" id="685588.A0A067TD56"/>
<dbReference type="HOGENOM" id="CLU_096306_1_0_1"/>
<evidence type="ECO:0000313" key="2">
    <source>
        <dbReference type="EMBL" id="KDR81145.1"/>
    </source>
</evidence>
<protein>
    <recommendedName>
        <fullName evidence="4">hAT-like transposase RNase-H fold domain-containing protein</fullName>
    </recommendedName>
</protein>